<reference evidence="1 2" key="1">
    <citation type="journal article" date="2012" name="PLoS ONE">
        <title>The purine-utilizing bacterium Clostridium acidurici 9a: a genome-guided metabolic reconsideration.</title>
        <authorList>
            <person name="Hartwich K."/>
            <person name="Poehlein A."/>
            <person name="Daniel R."/>
        </authorList>
    </citation>
    <scope>NUCLEOTIDE SEQUENCE [LARGE SCALE GENOMIC DNA]</scope>
    <source>
        <strain evidence="2">ATCC 7906 / DSM 604 / BCRC 14475 / CIP 104303 / KCTC 5404 / NCIMB 10678 / 9a</strain>
    </source>
</reference>
<evidence type="ECO:0008006" key="3">
    <source>
        <dbReference type="Google" id="ProtNLM"/>
    </source>
</evidence>
<evidence type="ECO:0000313" key="2">
    <source>
        <dbReference type="Proteomes" id="UP000006094"/>
    </source>
</evidence>
<protein>
    <recommendedName>
        <fullName evidence="3">VCBS repeat-containing protein</fullName>
    </recommendedName>
</protein>
<accession>K0B2K2</accession>
<dbReference type="AlphaFoldDB" id="K0B2K2"/>
<name>K0B2K2_GOTA9</name>
<proteinExistence type="predicted"/>
<dbReference type="RefSeq" id="WP_014968471.1">
    <property type="nucleotide sequence ID" value="NC_018664.1"/>
</dbReference>
<dbReference type="STRING" id="1128398.Curi_c23350"/>
<evidence type="ECO:0000313" key="1">
    <source>
        <dbReference type="EMBL" id="AFS79337.1"/>
    </source>
</evidence>
<gene>
    <name evidence="1" type="ordered locus">Curi_c23350</name>
</gene>
<dbReference type="KEGG" id="cad:Curi_c23350"/>
<keyword evidence="2" id="KW-1185">Reference proteome</keyword>
<dbReference type="SUPFAM" id="SSF69318">
    <property type="entry name" value="Integrin alpha N-terminal domain"/>
    <property type="match status" value="1"/>
</dbReference>
<dbReference type="PATRIC" id="fig|1128398.3.peg.2417"/>
<dbReference type="eggNOG" id="ENOG502Z8AS">
    <property type="taxonomic scope" value="Bacteria"/>
</dbReference>
<dbReference type="Proteomes" id="UP000006094">
    <property type="component" value="Chromosome"/>
</dbReference>
<dbReference type="InterPro" id="IPR028994">
    <property type="entry name" value="Integrin_alpha_N"/>
</dbReference>
<dbReference type="OrthoDB" id="1653343at2"/>
<dbReference type="EMBL" id="CP003326">
    <property type="protein sequence ID" value="AFS79337.1"/>
    <property type="molecule type" value="Genomic_DNA"/>
</dbReference>
<sequence>MYYDYFDYYNQTLQSEKRFYTIDFKQSDVTGDGILDNIFLVGTKPSGTESPFIGDITLIVQDGIAGGHTKVSLKENSGYNPTMFIGDFTGDRINDILISIDSGGSGGIGFYYVYSFVNNSPKKLFDFEKFNQEYKYEVNYKDNYIVEVISKKLNTRYMIDIRYKGKEYLSEIYDENGKLKEPIEGWVDPISGLYPVDFQRDGIYELYTFQRISGRYHADALGYVQTSLEWDKSKFTPFFQQISIYGEEMN</sequence>
<dbReference type="HOGENOM" id="CLU_081506_0_0_9"/>
<organism evidence="1 2">
    <name type="scientific">Gottschalkia acidurici (strain ATCC 7906 / DSM 604 / BCRC 14475 / CIP 104303 / KCTC 5404 / NCIMB 10678 / 9a)</name>
    <name type="common">Clostridium acidurici</name>
    <dbReference type="NCBI Taxonomy" id="1128398"/>
    <lineage>
        <taxon>Bacteria</taxon>
        <taxon>Bacillati</taxon>
        <taxon>Bacillota</taxon>
        <taxon>Tissierellia</taxon>
        <taxon>Tissierellales</taxon>
        <taxon>Gottschalkiaceae</taxon>
        <taxon>Gottschalkia</taxon>
    </lineage>
</organism>